<feature type="region of interest" description="Disordered" evidence="1">
    <location>
        <begin position="168"/>
        <end position="198"/>
    </location>
</feature>
<evidence type="ECO:0000313" key="3">
    <source>
        <dbReference type="Proteomes" id="UP001163046"/>
    </source>
</evidence>
<sequence>MQTLAEKDDMIRDLTQQIENLQTQLDNTTRTFSELEKRLTDANTRLEFYASSLNGSHDETLLEREQELEILRQELDELRQLQVRSGSDMAAQTSPSKDWARASSDQMKDLERRFEESVQTNEQYKNILDEKETELQQLKQREAVRAKESSEAKSREMAEIQRLRDEYESGIETNEEFKRLLESEREKTMKDQEHLTES</sequence>
<reference evidence="2" key="1">
    <citation type="submission" date="2023-01" db="EMBL/GenBank/DDBJ databases">
        <title>Genome assembly of the deep-sea coral Lophelia pertusa.</title>
        <authorList>
            <person name="Herrera S."/>
            <person name="Cordes E."/>
        </authorList>
    </citation>
    <scope>NUCLEOTIDE SEQUENCE</scope>
    <source>
        <strain evidence="2">USNM1676648</strain>
        <tissue evidence="2">Polyp</tissue>
    </source>
</reference>
<protein>
    <submittedName>
        <fullName evidence="2">Uncharacterized protein</fullName>
    </submittedName>
</protein>
<keyword evidence="3" id="KW-1185">Reference proteome</keyword>
<name>A0A9W9YH20_9CNID</name>
<organism evidence="2 3">
    <name type="scientific">Desmophyllum pertusum</name>
    <dbReference type="NCBI Taxonomy" id="174260"/>
    <lineage>
        <taxon>Eukaryota</taxon>
        <taxon>Metazoa</taxon>
        <taxon>Cnidaria</taxon>
        <taxon>Anthozoa</taxon>
        <taxon>Hexacorallia</taxon>
        <taxon>Scleractinia</taxon>
        <taxon>Caryophylliina</taxon>
        <taxon>Caryophylliidae</taxon>
        <taxon>Desmophyllum</taxon>
    </lineage>
</organism>
<dbReference type="Proteomes" id="UP001163046">
    <property type="component" value="Unassembled WGS sequence"/>
</dbReference>
<gene>
    <name evidence="2" type="ORF">OS493_005862</name>
</gene>
<evidence type="ECO:0000256" key="1">
    <source>
        <dbReference type="SAM" id="MobiDB-lite"/>
    </source>
</evidence>
<evidence type="ECO:0000313" key="2">
    <source>
        <dbReference type="EMBL" id="KAJ7339464.1"/>
    </source>
</evidence>
<accession>A0A9W9YH20</accession>
<dbReference type="EMBL" id="MU827779">
    <property type="protein sequence ID" value="KAJ7339464.1"/>
    <property type="molecule type" value="Genomic_DNA"/>
</dbReference>
<feature type="compositionally biased region" description="Basic and acidic residues" evidence="1">
    <location>
        <begin position="175"/>
        <end position="198"/>
    </location>
</feature>
<proteinExistence type="predicted"/>
<comment type="caution">
    <text evidence="2">The sequence shown here is derived from an EMBL/GenBank/DDBJ whole genome shotgun (WGS) entry which is preliminary data.</text>
</comment>
<dbReference type="AlphaFoldDB" id="A0A9W9YH20"/>
<feature type="region of interest" description="Disordered" evidence="1">
    <location>
        <begin position="85"/>
        <end position="106"/>
    </location>
</feature>